<dbReference type="InterPro" id="IPR016047">
    <property type="entry name" value="M23ase_b-sheet_dom"/>
</dbReference>
<dbReference type="PANTHER" id="PTHR21666">
    <property type="entry name" value="PEPTIDASE-RELATED"/>
    <property type="match status" value="1"/>
</dbReference>
<dbReference type="AlphaFoldDB" id="A0A2A3X021"/>
<evidence type="ECO:0000313" key="3">
    <source>
        <dbReference type="EMBL" id="PCC16857.1"/>
    </source>
</evidence>
<comment type="caution">
    <text evidence="3">The sequence shown here is derived from an EMBL/GenBank/DDBJ whole genome shotgun (WGS) entry which is preliminary data.</text>
</comment>
<dbReference type="InterPro" id="IPR050570">
    <property type="entry name" value="Cell_wall_metabolism_enzyme"/>
</dbReference>
<dbReference type="Pfam" id="PF01551">
    <property type="entry name" value="Peptidase_M23"/>
    <property type="match status" value="1"/>
</dbReference>
<evidence type="ECO:0000259" key="2">
    <source>
        <dbReference type="Pfam" id="PF01551"/>
    </source>
</evidence>
<reference evidence="3 4" key="1">
    <citation type="journal article" date="2017" name="Elife">
        <title>Extensive horizontal gene transfer in cheese-associated bacteria.</title>
        <authorList>
            <person name="Bonham K.S."/>
            <person name="Wolfe B.E."/>
            <person name="Dutton R.J."/>
        </authorList>
    </citation>
    <scope>NUCLEOTIDE SEQUENCE [LARGE SCALE GENOMIC DNA]</scope>
    <source>
        <strain evidence="3 4">JB5</strain>
    </source>
</reference>
<dbReference type="Gene3D" id="2.70.70.10">
    <property type="entry name" value="Glucose Permease (Domain IIA)"/>
    <property type="match status" value="1"/>
</dbReference>
<dbReference type="PANTHER" id="PTHR21666:SF270">
    <property type="entry name" value="MUREIN HYDROLASE ACTIVATOR ENVC"/>
    <property type="match status" value="1"/>
</dbReference>
<dbReference type="RefSeq" id="WP_096157109.1">
    <property type="nucleotide sequence ID" value="NZ_NRGX01000001.1"/>
</dbReference>
<evidence type="ECO:0000313" key="4">
    <source>
        <dbReference type="Proteomes" id="UP000218377"/>
    </source>
</evidence>
<name>A0A2A3X021_BREAU</name>
<dbReference type="SUPFAM" id="SSF51261">
    <property type="entry name" value="Duplicated hybrid motif"/>
    <property type="match status" value="1"/>
</dbReference>
<feature type="region of interest" description="Disordered" evidence="1">
    <location>
        <begin position="213"/>
        <end position="234"/>
    </location>
</feature>
<evidence type="ECO:0000256" key="1">
    <source>
        <dbReference type="SAM" id="MobiDB-lite"/>
    </source>
</evidence>
<dbReference type="InterPro" id="IPR011055">
    <property type="entry name" value="Dup_hybrid_motif"/>
</dbReference>
<sequence>MKKTLAVVACLILLAPFGATMSVGLLASPALLFQGTCSREGLNVGPVPDELTAETKNGETITLGRTQLERASSIITGGSEIEGIDDNAVIIALMAGLTESNLKQLANSATYPESGDMPNDGEGADHDSLGIFQMRPQSGWGTVEELMDVDYQVEAFFGGETGPNHPSPRGLLDIPGWEDMDRGEAAQAVEVSAHPDRYTNYEPVAEKILTTLTDNANNGGGGGGGGSGGDVPETERLVFPLPEGTYTRTSGFGPRTDPITGESRLHGGVDYAAEDGTPISALADGEVVTAHMSGGTSGTVIIEHTIDGEAVATMYVHMWEHGIHVEAGDQVKAGDHIADVGSSGHSTGPHLHLQVHPGGAQAEPIDPEPWLEEHDLESGEAPSDPQPPGGCQ</sequence>
<proteinExistence type="predicted"/>
<organism evidence="3 4">
    <name type="scientific">Brevibacterium aurantiacum</name>
    <dbReference type="NCBI Taxonomy" id="273384"/>
    <lineage>
        <taxon>Bacteria</taxon>
        <taxon>Bacillati</taxon>
        <taxon>Actinomycetota</taxon>
        <taxon>Actinomycetes</taxon>
        <taxon>Micrococcales</taxon>
        <taxon>Brevibacteriaceae</taxon>
        <taxon>Brevibacterium</taxon>
    </lineage>
</organism>
<dbReference type="CDD" id="cd12797">
    <property type="entry name" value="M23_peptidase"/>
    <property type="match status" value="1"/>
</dbReference>
<protein>
    <submittedName>
        <fullName evidence="3">Peptidase M23</fullName>
    </submittedName>
</protein>
<feature type="domain" description="M23ase beta-sheet core" evidence="2">
    <location>
        <begin position="265"/>
        <end position="363"/>
    </location>
</feature>
<dbReference type="Proteomes" id="UP000218377">
    <property type="component" value="Unassembled WGS sequence"/>
</dbReference>
<accession>A0A2A3X021</accession>
<dbReference type="GO" id="GO:0004222">
    <property type="term" value="F:metalloendopeptidase activity"/>
    <property type="evidence" value="ECO:0007669"/>
    <property type="project" value="TreeGrafter"/>
</dbReference>
<feature type="region of interest" description="Disordered" evidence="1">
    <location>
        <begin position="336"/>
        <end position="392"/>
    </location>
</feature>
<gene>
    <name evidence="3" type="ORF">CIK79_00185</name>
</gene>
<feature type="compositionally biased region" description="Gly residues" evidence="1">
    <location>
        <begin position="218"/>
        <end position="229"/>
    </location>
</feature>
<dbReference type="EMBL" id="NRGX01000001">
    <property type="protein sequence ID" value="PCC16857.1"/>
    <property type="molecule type" value="Genomic_DNA"/>
</dbReference>